<reference evidence="2 3" key="2">
    <citation type="journal article" date="2017" name="Antonie Van Leeuwenhoek">
        <title>Rhizobium rhizosphaerae sp. nov., a novel species isolated from rice rhizosphere.</title>
        <authorList>
            <person name="Zhao J.J."/>
            <person name="Zhang J."/>
            <person name="Zhang R.J."/>
            <person name="Zhang C.W."/>
            <person name="Yin H.Q."/>
            <person name="Zhang X.X."/>
        </authorList>
    </citation>
    <scope>NUCLEOTIDE SEQUENCE [LARGE SCALE GENOMIC DNA]</scope>
    <source>
        <strain evidence="2 3">ACAM 611</strain>
    </source>
</reference>
<dbReference type="InterPro" id="IPR021344">
    <property type="entry name" value="DUF2970"/>
</dbReference>
<dbReference type="AlphaFoldDB" id="H5TF14"/>
<comment type="caution">
    <text evidence="2">The sequence shown here is derived from an EMBL/GenBank/DDBJ whole genome shotgun (WGS) entry which is preliminary data.</text>
</comment>
<protein>
    <recommendedName>
        <fullName evidence="4">DUF2970 domain-containing protein</fullName>
    </recommendedName>
</protein>
<evidence type="ECO:0000256" key="1">
    <source>
        <dbReference type="SAM" id="Phobius"/>
    </source>
</evidence>
<keyword evidence="1" id="KW-0812">Transmembrane</keyword>
<gene>
    <name evidence="2" type="ORF">GPUN_2827</name>
</gene>
<keyword evidence="1" id="KW-0472">Membrane</keyword>
<dbReference type="EMBL" id="BAET01000033">
    <property type="protein sequence ID" value="GAB56941.1"/>
    <property type="molecule type" value="Genomic_DNA"/>
</dbReference>
<feature type="transmembrane region" description="Helical" evidence="1">
    <location>
        <begin position="39"/>
        <end position="62"/>
    </location>
</feature>
<proteinExistence type="predicted"/>
<evidence type="ECO:0000313" key="3">
    <source>
        <dbReference type="Proteomes" id="UP000053586"/>
    </source>
</evidence>
<reference evidence="2 3" key="1">
    <citation type="journal article" date="2012" name="J. Bacteriol.">
        <title>Genome sequence of proteorhodopsin-containing sea ice bacterium Glaciecola punicea ACAM 611T.</title>
        <authorList>
            <person name="Qin Q.-L."/>
            <person name="Xie B.-B."/>
            <person name="Shu Y.-L."/>
            <person name="Rong J.-C."/>
            <person name="Zhao D.-L."/>
            <person name="Zhang X.-Y."/>
            <person name="Chen X.-L."/>
            <person name="Zhou B.-C."/>
            <person name="Zhanga Y.-Z."/>
        </authorList>
    </citation>
    <scope>NUCLEOTIDE SEQUENCE [LARGE SCALE GENOMIC DNA]</scope>
    <source>
        <strain evidence="2 3">ACAM 611</strain>
    </source>
</reference>
<organism evidence="2 3">
    <name type="scientific">Glaciecola punicea ACAM 611</name>
    <dbReference type="NCBI Taxonomy" id="1121923"/>
    <lineage>
        <taxon>Bacteria</taxon>
        <taxon>Pseudomonadati</taxon>
        <taxon>Pseudomonadota</taxon>
        <taxon>Gammaproteobacteria</taxon>
        <taxon>Alteromonadales</taxon>
        <taxon>Alteromonadaceae</taxon>
        <taxon>Glaciecola</taxon>
    </lineage>
</organism>
<keyword evidence="3" id="KW-1185">Reference proteome</keyword>
<keyword evidence="1" id="KW-1133">Transmembrane helix</keyword>
<sequence length="65" mass="7053">MSTTKDWLAVVQSVMAGLLGVQSQRKYVEDANATSFVPFVVVGVIMVIVLILSIWFGVSLLLPNT</sequence>
<dbReference type="RefSeq" id="WP_006007618.1">
    <property type="nucleotide sequence ID" value="NZ_BAET01000033.1"/>
</dbReference>
<accession>H5TF14</accession>
<evidence type="ECO:0008006" key="4">
    <source>
        <dbReference type="Google" id="ProtNLM"/>
    </source>
</evidence>
<evidence type="ECO:0000313" key="2">
    <source>
        <dbReference type="EMBL" id="GAB56941.1"/>
    </source>
</evidence>
<name>H5TF14_9ALTE</name>
<dbReference type="Proteomes" id="UP000053586">
    <property type="component" value="Unassembled WGS sequence"/>
</dbReference>
<dbReference type="Pfam" id="PF11174">
    <property type="entry name" value="DUF2970"/>
    <property type="match status" value="1"/>
</dbReference>